<keyword evidence="2" id="KW-0540">Nuclease</keyword>
<dbReference type="PANTHER" id="PTHR14859:SF1">
    <property type="entry name" value="PGAP2-INTERACTING PROTEIN"/>
    <property type="match status" value="1"/>
</dbReference>
<name>A0A9D1KSI6_9FLAO</name>
<keyword evidence="2" id="KW-0255">Endonuclease</keyword>
<comment type="caution">
    <text evidence="2">The sequence shown here is derived from an EMBL/GenBank/DDBJ whole genome shotgun (WGS) entry which is preliminary data.</text>
</comment>
<dbReference type="GO" id="GO:0006506">
    <property type="term" value="P:GPI anchor biosynthetic process"/>
    <property type="evidence" value="ECO:0007669"/>
    <property type="project" value="TreeGrafter"/>
</dbReference>
<organism evidence="2 3">
    <name type="scientific">Candidatus Merdimorpha stercoravium</name>
    <dbReference type="NCBI Taxonomy" id="2840863"/>
    <lineage>
        <taxon>Bacteria</taxon>
        <taxon>Pseudomonadati</taxon>
        <taxon>Bacteroidota</taxon>
        <taxon>Flavobacteriia</taxon>
        <taxon>Flavobacteriales</taxon>
        <taxon>Candidatus Merdimorpha</taxon>
    </lineage>
</organism>
<dbReference type="SUPFAM" id="SSF56219">
    <property type="entry name" value="DNase I-like"/>
    <property type="match status" value="1"/>
</dbReference>
<evidence type="ECO:0000313" key="2">
    <source>
        <dbReference type="EMBL" id="HIT97806.1"/>
    </source>
</evidence>
<dbReference type="Pfam" id="PF03372">
    <property type="entry name" value="Exo_endo_phos"/>
    <property type="match status" value="1"/>
</dbReference>
<dbReference type="InterPro" id="IPR005135">
    <property type="entry name" value="Endo/exonuclease/phosphatase"/>
</dbReference>
<feature type="domain" description="Endonuclease/exonuclease/phosphatase" evidence="1">
    <location>
        <begin position="5"/>
        <end position="240"/>
    </location>
</feature>
<gene>
    <name evidence="2" type="ORF">IAC44_03110</name>
</gene>
<keyword evidence="2" id="KW-0378">Hydrolase</keyword>
<dbReference type="PANTHER" id="PTHR14859">
    <property type="entry name" value="CALCOFLUOR WHITE HYPERSENSITIVE PROTEIN PRECURSOR"/>
    <property type="match status" value="1"/>
</dbReference>
<dbReference type="EMBL" id="DVLY01000073">
    <property type="protein sequence ID" value="HIT97806.1"/>
    <property type="molecule type" value="Genomic_DNA"/>
</dbReference>
<evidence type="ECO:0000313" key="3">
    <source>
        <dbReference type="Proteomes" id="UP000824161"/>
    </source>
</evidence>
<evidence type="ECO:0000259" key="1">
    <source>
        <dbReference type="Pfam" id="PF03372"/>
    </source>
</evidence>
<reference evidence="2" key="1">
    <citation type="submission" date="2020-10" db="EMBL/GenBank/DDBJ databases">
        <authorList>
            <person name="Gilroy R."/>
        </authorList>
    </citation>
    <scope>NUCLEOTIDE SEQUENCE</scope>
    <source>
        <strain evidence="2">1383</strain>
    </source>
</reference>
<dbReference type="AlphaFoldDB" id="A0A9D1KSI6"/>
<dbReference type="InterPro" id="IPR051916">
    <property type="entry name" value="GPI-anchor_lipid_remodeler"/>
</dbReference>
<dbReference type="InterPro" id="IPR036691">
    <property type="entry name" value="Endo/exonu/phosph_ase_sf"/>
</dbReference>
<dbReference type="GO" id="GO:0016020">
    <property type="term" value="C:membrane"/>
    <property type="evidence" value="ECO:0007669"/>
    <property type="project" value="GOC"/>
</dbReference>
<dbReference type="Proteomes" id="UP000824161">
    <property type="component" value="Unassembled WGS sequence"/>
</dbReference>
<accession>A0A9D1KSI6</accession>
<reference evidence="2" key="2">
    <citation type="journal article" date="2021" name="PeerJ">
        <title>Extensive microbial diversity within the chicken gut microbiome revealed by metagenomics and culture.</title>
        <authorList>
            <person name="Gilroy R."/>
            <person name="Ravi A."/>
            <person name="Getino M."/>
            <person name="Pursley I."/>
            <person name="Horton D.L."/>
            <person name="Alikhan N.F."/>
            <person name="Baker D."/>
            <person name="Gharbi K."/>
            <person name="Hall N."/>
            <person name="Watson M."/>
            <person name="Adriaenssens E.M."/>
            <person name="Foster-Nyarko E."/>
            <person name="Jarju S."/>
            <person name="Secka A."/>
            <person name="Antonio M."/>
            <person name="Oren A."/>
            <person name="Chaudhuri R.R."/>
            <person name="La Ragione R."/>
            <person name="Hildebrand F."/>
            <person name="Pallen M.J."/>
        </authorList>
    </citation>
    <scope>NUCLEOTIDE SEQUENCE</scope>
    <source>
        <strain evidence="2">1383</strain>
    </source>
</reference>
<dbReference type="GO" id="GO:0004519">
    <property type="term" value="F:endonuclease activity"/>
    <property type="evidence" value="ECO:0007669"/>
    <property type="project" value="UniProtKB-KW"/>
</dbReference>
<proteinExistence type="predicted"/>
<sequence length="268" mass="31110">MKIISYNILEGMKDDTTANKQVFAAWVRQQDPDILALQETNGFTQESLQALAESYGHPYAILCKEPGYPPAITSKYPIVNVRRVTDNMTHGFVMADIGGYHIISIHLNPHSRAKRMKETEILLHTLATQDDPTKWIIMGDFNSFSPYDSLHYADGQYARLQIQRRVKSPHLQNLNNDRADFSVQSRILESGLVDVSHLMHKDYQSTFPTVRYTGKNSLHHRYDYIFVSKDLKGKVRDQQILRDEFTDQHSDHYPNVFYVPRLEEVPRW</sequence>
<protein>
    <submittedName>
        <fullName evidence="2">Endonuclease/exonuclease/phosphatase family protein</fullName>
    </submittedName>
</protein>
<dbReference type="Gene3D" id="3.60.10.10">
    <property type="entry name" value="Endonuclease/exonuclease/phosphatase"/>
    <property type="match status" value="1"/>
</dbReference>